<feature type="domain" description="Cyclic nucleotide-binding" evidence="8">
    <location>
        <begin position="153"/>
        <end position="285"/>
    </location>
</feature>
<evidence type="ECO:0000313" key="10">
    <source>
        <dbReference type="Proteomes" id="UP000039865"/>
    </source>
</evidence>
<comment type="similarity">
    <text evidence="1">Belongs to the cAMP-dependent kinase regulatory chain family.</text>
</comment>
<keyword evidence="5 7" id="KW-0547">Nucleotide-binding</keyword>
<dbReference type="InterPro" id="IPR050503">
    <property type="entry name" value="cAMP-dep_PK_reg_su-like"/>
</dbReference>
<organism evidence="9 10">
    <name type="scientific">Stylonychia lemnae</name>
    <name type="common">Ciliate</name>
    <dbReference type="NCBI Taxonomy" id="5949"/>
    <lineage>
        <taxon>Eukaryota</taxon>
        <taxon>Sar</taxon>
        <taxon>Alveolata</taxon>
        <taxon>Ciliophora</taxon>
        <taxon>Intramacronucleata</taxon>
        <taxon>Spirotrichea</taxon>
        <taxon>Stichotrichia</taxon>
        <taxon>Sporadotrichida</taxon>
        <taxon>Oxytrichidae</taxon>
        <taxon>Stylonychinae</taxon>
        <taxon>Stylonychia</taxon>
    </lineage>
</organism>
<reference evidence="9 10" key="1">
    <citation type="submission" date="2014-06" db="EMBL/GenBank/DDBJ databases">
        <authorList>
            <person name="Swart Estienne"/>
        </authorList>
    </citation>
    <scope>NUCLEOTIDE SEQUENCE [LARGE SCALE GENOMIC DNA]</scope>
    <source>
        <strain evidence="9 10">130c</strain>
    </source>
</reference>
<dbReference type="InterPro" id="IPR018490">
    <property type="entry name" value="cNMP-bd_dom_sf"/>
</dbReference>
<dbReference type="PROSITE" id="PS50042">
    <property type="entry name" value="CNMP_BINDING_3"/>
    <property type="match status" value="2"/>
</dbReference>
<dbReference type="FunFam" id="2.60.120.10:FF:000006">
    <property type="entry name" value="cAMP-dependent protein kinase type I-alpha regulatory subunit"/>
    <property type="match status" value="1"/>
</dbReference>
<dbReference type="CDD" id="cd00038">
    <property type="entry name" value="CAP_ED"/>
    <property type="match status" value="2"/>
</dbReference>
<protein>
    <recommendedName>
        <fullName evidence="8">Cyclic nucleotide-binding domain-containing protein</fullName>
    </recommendedName>
</protein>
<keyword evidence="3 7" id="KW-0116">cAMP-binding</keyword>
<feature type="domain" description="Cyclic nucleotide-binding" evidence="8">
    <location>
        <begin position="288"/>
        <end position="409"/>
    </location>
</feature>
<evidence type="ECO:0000256" key="4">
    <source>
        <dbReference type="ARBA" id="ARBA00022737"/>
    </source>
</evidence>
<dbReference type="InParanoid" id="A0A078A4B7"/>
<dbReference type="EMBL" id="CCKQ01004447">
    <property type="protein sequence ID" value="CDW75609.1"/>
    <property type="molecule type" value="Genomic_DNA"/>
</dbReference>
<keyword evidence="4" id="KW-0677">Repeat</keyword>
<dbReference type="PANTHER" id="PTHR11635:SF152">
    <property type="entry name" value="CAMP-DEPENDENT PROTEIN KINASE TYPE I REGULATORY SUBUNIT-RELATED"/>
    <property type="match status" value="1"/>
</dbReference>
<keyword evidence="6 7" id="KW-0114">cAMP</keyword>
<feature type="binding site" evidence="7">
    <location>
        <position position="359"/>
    </location>
    <ligand>
        <name>3',5'-cyclic AMP</name>
        <dbReference type="ChEBI" id="CHEBI:58165"/>
        <label>2</label>
    </ligand>
</feature>
<dbReference type="GO" id="GO:0005829">
    <property type="term" value="C:cytosol"/>
    <property type="evidence" value="ECO:0007669"/>
    <property type="project" value="TreeGrafter"/>
</dbReference>
<dbReference type="PROSITE" id="PS00888">
    <property type="entry name" value="CNMP_BINDING_1"/>
    <property type="match status" value="2"/>
</dbReference>
<dbReference type="Pfam" id="PF00027">
    <property type="entry name" value="cNMP_binding"/>
    <property type="match status" value="2"/>
</dbReference>
<evidence type="ECO:0000256" key="5">
    <source>
        <dbReference type="ARBA" id="ARBA00022741"/>
    </source>
</evidence>
<dbReference type="InterPro" id="IPR000595">
    <property type="entry name" value="cNMP-bd_dom"/>
</dbReference>
<feature type="binding site" evidence="7">
    <location>
        <position position="244"/>
    </location>
    <ligand>
        <name>3',5'-cyclic AMP</name>
        <dbReference type="ChEBI" id="CHEBI:58165"/>
        <label>1</label>
    </ligand>
</feature>
<evidence type="ECO:0000256" key="2">
    <source>
        <dbReference type="ARBA" id="ARBA00022553"/>
    </source>
</evidence>
<dbReference type="InterPro" id="IPR018488">
    <property type="entry name" value="cNMP-bd_CS"/>
</dbReference>
<dbReference type="GO" id="GO:0034236">
    <property type="term" value="F:protein kinase A catalytic subunit binding"/>
    <property type="evidence" value="ECO:0007669"/>
    <property type="project" value="TreeGrafter"/>
</dbReference>
<evidence type="ECO:0000259" key="8">
    <source>
        <dbReference type="PROSITE" id="PS50042"/>
    </source>
</evidence>
<dbReference type="PRINTS" id="PR00103">
    <property type="entry name" value="CAMPKINASE"/>
</dbReference>
<dbReference type="InterPro" id="IPR014710">
    <property type="entry name" value="RmlC-like_jellyroll"/>
</dbReference>
<evidence type="ECO:0000256" key="6">
    <source>
        <dbReference type="ARBA" id="ARBA00023149"/>
    </source>
</evidence>
<dbReference type="PROSITE" id="PS00889">
    <property type="entry name" value="CNMP_BINDING_2"/>
    <property type="match status" value="2"/>
</dbReference>
<dbReference type="GO" id="GO:0030552">
    <property type="term" value="F:cAMP binding"/>
    <property type="evidence" value="ECO:0007669"/>
    <property type="project" value="UniProtKB-KW"/>
</dbReference>
<keyword evidence="2" id="KW-0597">Phosphoprotein</keyword>
<dbReference type="Proteomes" id="UP000039865">
    <property type="component" value="Unassembled WGS sequence"/>
</dbReference>
<feature type="binding site" evidence="7">
    <location>
        <position position="235"/>
    </location>
    <ligand>
        <name>3',5'-cyclic AMP</name>
        <dbReference type="ChEBI" id="CHEBI:58165"/>
        <label>1</label>
    </ligand>
</feature>
<sequence length="410" mass="47144">MSSTKEKMNKSYIDNKLAGIFEPMVNHIFQENPPDTIEYMIRYLKDHYGNRPSINQNERMELDFLRQEVDKLKDMVGVEDDASENESIPSDEDEYIDDLPQVINANKQKGPRSSVSAEVFGTWNKKGDFKAPKYEKSDQIRDALQKRLEQAFMFSCLNPQELQIVLNAMQQVKKQPGDVIIREGDDGDNLYVVESGVLTCTKHFVSFNYLIQSFQKGNPEPTFLKEYHPGEAFGELSLLYNAPRAATIVAKTEAELWSLDRQTFNHIVKDAASQKRDKYEEFLKGVKILTNMDEYERSKLADAFKEHWFKPDEFVIREGEEGQTFYLVMSGKAVATKTLEPGNAPVEVFSYGPGDYFGERALMKNEPRAANIIAITTLQVVALDRHSFKRLLGPMEDILKRNMSLYKQYY</sequence>
<dbReference type="GO" id="GO:0005952">
    <property type="term" value="C:cAMP-dependent protein kinase complex"/>
    <property type="evidence" value="ECO:0007669"/>
    <property type="project" value="InterPro"/>
</dbReference>
<accession>A0A078A4B7</accession>
<evidence type="ECO:0000313" key="9">
    <source>
        <dbReference type="EMBL" id="CDW75609.1"/>
    </source>
</evidence>
<dbReference type="PIRSF" id="PIRSF000548">
    <property type="entry name" value="PK_regulatory"/>
    <property type="match status" value="1"/>
</dbReference>
<dbReference type="InterPro" id="IPR012198">
    <property type="entry name" value="cAMP_dep_PK_reg_su"/>
</dbReference>
<dbReference type="SMART" id="SM00100">
    <property type="entry name" value="cNMP"/>
    <property type="match status" value="2"/>
</dbReference>
<evidence type="ECO:0000256" key="1">
    <source>
        <dbReference type="ARBA" id="ARBA00005753"/>
    </source>
</evidence>
<evidence type="ECO:0000256" key="7">
    <source>
        <dbReference type="PIRSR" id="PIRSR000548-1"/>
    </source>
</evidence>
<dbReference type="Gene3D" id="2.60.120.10">
    <property type="entry name" value="Jelly Rolls"/>
    <property type="match status" value="2"/>
</dbReference>
<gene>
    <name evidence="9" type="primary">Contig4571.g205</name>
    <name evidence="9" type="ORF">STYLEM_4600</name>
</gene>
<feature type="binding site" evidence="7">
    <location>
        <position position="368"/>
    </location>
    <ligand>
        <name>3',5'-cyclic AMP</name>
        <dbReference type="ChEBI" id="CHEBI:58165"/>
        <label>2</label>
    </ligand>
</feature>
<dbReference type="FunCoup" id="A0A078A4B7">
    <property type="interactions" value="44"/>
</dbReference>
<proteinExistence type="inferred from homology"/>
<dbReference type="AlphaFoldDB" id="A0A078A4B7"/>
<dbReference type="GO" id="GO:0004862">
    <property type="term" value="F:cAMP-dependent protein kinase inhibitor activity"/>
    <property type="evidence" value="ECO:0007669"/>
    <property type="project" value="TreeGrafter"/>
</dbReference>
<dbReference type="SUPFAM" id="SSF51206">
    <property type="entry name" value="cAMP-binding domain-like"/>
    <property type="match status" value="2"/>
</dbReference>
<dbReference type="OrthoDB" id="417078at2759"/>
<keyword evidence="10" id="KW-1185">Reference proteome</keyword>
<dbReference type="OMA" id="SQTRCVG"/>
<name>A0A078A4B7_STYLE</name>
<dbReference type="PANTHER" id="PTHR11635">
    <property type="entry name" value="CAMP-DEPENDENT PROTEIN KINASE REGULATORY CHAIN"/>
    <property type="match status" value="1"/>
</dbReference>
<evidence type="ECO:0000256" key="3">
    <source>
        <dbReference type="ARBA" id="ARBA00022566"/>
    </source>
</evidence>